<accession>A0ACA9SBV5</accession>
<feature type="non-terminal residue" evidence="1">
    <location>
        <position position="75"/>
    </location>
</feature>
<sequence>INIQNKSHSDNSGISRAELDSMIKSQLALVPTTSIQSSQHQKTQALQSQQRQPDFKDYLKVPDKYMPERPPDGYS</sequence>
<evidence type="ECO:0000313" key="1">
    <source>
        <dbReference type="EMBL" id="CAG8833990.1"/>
    </source>
</evidence>
<proteinExistence type="predicted"/>
<feature type="non-terminal residue" evidence="1">
    <location>
        <position position="1"/>
    </location>
</feature>
<organism evidence="1 2">
    <name type="scientific">Racocetra persica</name>
    <dbReference type="NCBI Taxonomy" id="160502"/>
    <lineage>
        <taxon>Eukaryota</taxon>
        <taxon>Fungi</taxon>
        <taxon>Fungi incertae sedis</taxon>
        <taxon>Mucoromycota</taxon>
        <taxon>Glomeromycotina</taxon>
        <taxon>Glomeromycetes</taxon>
        <taxon>Diversisporales</taxon>
        <taxon>Gigasporaceae</taxon>
        <taxon>Racocetra</taxon>
    </lineage>
</organism>
<keyword evidence="2" id="KW-1185">Reference proteome</keyword>
<gene>
    <name evidence="1" type="ORF">RPERSI_LOCUS29033</name>
</gene>
<name>A0ACA9SBV5_9GLOM</name>
<evidence type="ECO:0000313" key="2">
    <source>
        <dbReference type="Proteomes" id="UP000789920"/>
    </source>
</evidence>
<reference evidence="1" key="1">
    <citation type="submission" date="2021-06" db="EMBL/GenBank/DDBJ databases">
        <authorList>
            <person name="Kallberg Y."/>
            <person name="Tangrot J."/>
            <person name="Rosling A."/>
        </authorList>
    </citation>
    <scope>NUCLEOTIDE SEQUENCE</scope>
    <source>
        <strain evidence="1">MA461A</strain>
    </source>
</reference>
<comment type="caution">
    <text evidence="1">The sequence shown here is derived from an EMBL/GenBank/DDBJ whole genome shotgun (WGS) entry which is preliminary data.</text>
</comment>
<dbReference type="EMBL" id="CAJVQC010107929">
    <property type="protein sequence ID" value="CAG8833990.1"/>
    <property type="molecule type" value="Genomic_DNA"/>
</dbReference>
<protein>
    <submittedName>
        <fullName evidence="1">23872_t:CDS:1</fullName>
    </submittedName>
</protein>
<dbReference type="Proteomes" id="UP000789920">
    <property type="component" value="Unassembled WGS sequence"/>
</dbReference>